<feature type="domain" description="Transglycosylase SLT" evidence="2">
    <location>
        <begin position="61"/>
        <end position="161"/>
    </location>
</feature>
<organism evidence="3 4">
    <name type="scientific">Ottowia cancrivicina</name>
    <dbReference type="NCBI Taxonomy" id="3040346"/>
    <lineage>
        <taxon>Bacteria</taxon>
        <taxon>Pseudomonadati</taxon>
        <taxon>Pseudomonadota</taxon>
        <taxon>Betaproteobacteria</taxon>
        <taxon>Burkholderiales</taxon>
        <taxon>Comamonadaceae</taxon>
        <taxon>Ottowia</taxon>
    </lineage>
</organism>
<evidence type="ECO:0000313" key="3">
    <source>
        <dbReference type="EMBL" id="MDG9699571.1"/>
    </source>
</evidence>
<keyword evidence="3" id="KW-0456">Lyase</keyword>
<dbReference type="Gene3D" id="1.10.530.10">
    <property type="match status" value="1"/>
</dbReference>
<dbReference type="EC" id="4.2.2.n1" evidence="3"/>
<evidence type="ECO:0000313" key="4">
    <source>
        <dbReference type="Proteomes" id="UP001237156"/>
    </source>
</evidence>
<dbReference type="SUPFAM" id="SSF53955">
    <property type="entry name" value="Lysozyme-like"/>
    <property type="match status" value="1"/>
</dbReference>
<protein>
    <submittedName>
        <fullName evidence="3">Lytic transglycosylase domain-containing protein</fullName>
        <ecNumber evidence="3">4.2.2.n1</ecNumber>
    </submittedName>
</protein>
<proteinExistence type="inferred from homology"/>
<dbReference type="PANTHER" id="PTHR37423">
    <property type="entry name" value="SOLUBLE LYTIC MUREIN TRANSGLYCOSYLASE-RELATED"/>
    <property type="match status" value="1"/>
</dbReference>
<gene>
    <name evidence="3" type="ORF">QB898_07595</name>
</gene>
<keyword evidence="4" id="KW-1185">Reference proteome</keyword>
<comment type="similarity">
    <text evidence="1">Belongs to the transglycosylase Slt family.</text>
</comment>
<sequence>MPQAEQLAAYERTLLNGPSGALAAPAKLGKQRVDRRYRQTGPVAVRTSSSGAGAAVALSPLIDSAARAHDIDPLLLHAIARVESRHNTGAVSHAGARGVMQVIVPTAARFGVSSAQALHDPQVNLLVSARYLKTLQMRFNNRLPLVLAAYNAGEGAVERYGGRIPPYRETQGYVRQVLAEYALLRSLASQSAVPQ</sequence>
<dbReference type="Pfam" id="PF01464">
    <property type="entry name" value="SLT"/>
    <property type="match status" value="1"/>
</dbReference>
<reference evidence="3 4" key="1">
    <citation type="submission" date="2023-04" db="EMBL/GenBank/DDBJ databases">
        <title>Ottowia paracancer sp. nov., isolated from human stomach.</title>
        <authorList>
            <person name="Song Y."/>
        </authorList>
    </citation>
    <scope>NUCLEOTIDE SEQUENCE [LARGE SCALE GENOMIC DNA]</scope>
    <source>
        <strain evidence="3 4">10c7w1</strain>
    </source>
</reference>
<dbReference type="InterPro" id="IPR008258">
    <property type="entry name" value="Transglycosylase_SLT_dom_1"/>
</dbReference>
<accession>A0AAW6RLT2</accession>
<evidence type="ECO:0000259" key="2">
    <source>
        <dbReference type="Pfam" id="PF01464"/>
    </source>
</evidence>
<dbReference type="GO" id="GO:0016829">
    <property type="term" value="F:lyase activity"/>
    <property type="evidence" value="ECO:0007669"/>
    <property type="project" value="UniProtKB-KW"/>
</dbReference>
<dbReference type="CDD" id="cd00254">
    <property type="entry name" value="LT-like"/>
    <property type="match status" value="1"/>
</dbReference>
<comment type="caution">
    <text evidence="3">The sequence shown here is derived from an EMBL/GenBank/DDBJ whole genome shotgun (WGS) entry which is preliminary data.</text>
</comment>
<dbReference type="Proteomes" id="UP001237156">
    <property type="component" value="Unassembled WGS sequence"/>
</dbReference>
<name>A0AAW6RLT2_9BURK</name>
<dbReference type="EMBL" id="JARVII010000013">
    <property type="protein sequence ID" value="MDG9699571.1"/>
    <property type="molecule type" value="Genomic_DNA"/>
</dbReference>
<dbReference type="InterPro" id="IPR023346">
    <property type="entry name" value="Lysozyme-like_dom_sf"/>
</dbReference>
<dbReference type="PANTHER" id="PTHR37423:SF2">
    <property type="entry name" value="MEMBRANE-BOUND LYTIC MUREIN TRANSGLYCOSYLASE C"/>
    <property type="match status" value="1"/>
</dbReference>
<evidence type="ECO:0000256" key="1">
    <source>
        <dbReference type="ARBA" id="ARBA00007734"/>
    </source>
</evidence>
<dbReference type="AlphaFoldDB" id="A0AAW6RLT2"/>